<feature type="transmembrane region" description="Helical" evidence="3">
    <location>
        <begin position="197"/>
        <end position="216"/>
    </location>
</feature>
<feature type="domain" description="HTH cro/C1-type" evidence="4">
    <location>
        <begin position="9"/>
        <end position="63"/>
    </location>
</feature>
<dbReference type="GO" id="GO:0003677">
    <property type="term" value="F:DNA binding"/>
    <property type="evidence" value="ECO:0007669"/>
    <property type="project" value="UniProtKB-KW"/>
</dbReference>
<dbReference type="SUPFAM" id="SSF47413">
    <property type="entry name" value="lambda repressor-like DNA-binding domains"/>
    <property type="match status" value="1"/>
</dbReference>
<evidence type="ECO:0000259" key="4">
    <source>
        <dbReference type="PROSITE" id="PS50943"/>
    </source>
</evidence>
<dbReference type="PANTHER" id="PTHR46558:SF13">
    <property type="entry name" value="HTH-TYPE TRANSCRIPTIONAL REGULATOR IMMR"/>
    <property type="match status" value="1"/>
</dbReference>
<evidence type="ECO:0000313" key="5">
    <source>
        <dbReference type="EMBL" id="RAQ28191.1"/>
    </source>
</evidence>
<dbReference type="Gene3D" id="1.10.260.40">
    <property type="entry name" value="lambda repressor-like DNA-binding domains"/>
    <property type="match status" value="1"/>
</dbReference>
<comment type="caution">
    <text evidence="5">The sequence shown here is derived from an EMBL/GenBank/DDBJ whole genome shotgun (WGS) entry which is preliminary data.</text>
</comment>
<evidence type="ECO:0000256" key="1">
    <source>
        <dbReference type="ARBA" id="ARBA00023125"/>
    </source>
</evidence>
<reference evidence="5 6" key="1">
    <citation type="submission" date="2018-06" db="EMBL/GenBank/DDBJ databases">
        <title>Noncontiguous genome sequence of Ruminococcaceae bacterium ASD2818.</title>
        <authorList>
            <person name="Chaplin A.V."/>
            <person name="Sokolova S.R."/>
            <person name="Kochetkova T.O."/>
            <person name="Goltsov A.Y."/>
            <person name="Trofimov D.Y."/>
            <person name="Efimov B.A."/>
        </authorList>
    </citation>
    <scope>NUCLEOTIDE SEQUENCE [LARGE SCALE GENOMIC DNA]</scope>
    <source>
        <strain evidence="5 6">ASD2818</strain>
    </source>
</reference>
<organism evidence="5 6">
    <name type="scientific">Hydrogeniiclostridium mannosilyticum</name>
    <dbReference type="NCBI Taxonomy" id="2764322"/>
    <lineage>
        <taxon>Bacteria</taxon>
        <taxon>Bacillati</taxon>
        <taxon>Bacillota</taxon>
        <taxon>Clostridia</taxon>
        <taxon>Eubacteriales</taxon>
        <taxon>Acutalibacteraceae</taxon>
        <taxon>Hydrogeniiclostridium</taxon>
    </lineage>
</organism>
<dbReference type="EMBL" id="QLYR01000007">
    <property type="protein sequence ID" value="RAQ28191.1"/>
    <property type="molecule type" value="Genomic_DNA"/>
</dbReference>
<dbReference type="CDD" id="cd00093">
    <property type="entry name" value="HTH_XRE"/>
    <property type="match status" value="1"/>
</dbReference>
<dbReference type="InterPro" id="IPR001387">
    <property type="entry name" value="Cro/C1-type_HTH"/>
</dbReference>
<dbReference type="Pfam" id="PF01381">
    <property type="entry name" value="HTH_3"/>
    <property type="match status" value="1"/>
</dbReference>
<evidence type="ECO:0000256" key="2">
    <source>
        <dbReference type="SAM" id="MobiDB-lite"/>
    </source>
</evidence>
<feature type="transmembrane region" description="Helical" evidence="3">
    <location>
        <begin position="222"/>
        <end position="240"/>
    </location>
</feature>
<name>A0A328UHR1_9FIRM</name>
<keyword evidence="6" id="KW-1185">Reference proteome</keyword>
<feature type="transmembrane region" description="Helical" evidence="3">
    <location>
        <begin position="145"/>
        <end position="166"/>
    </location>
</feature>
<accession>A0A328UHR1</accession>
<dbReference type="Proteomes" id="UP000249377">
    <property type="component" value="Unassembled WGS sequence"/>
</dbReference>
<dbReference type="InterPro" id="IPR010982">
    <property type="entry name" value="Lambda_DNA-bd_dom_sf"/>
</dbReference>
<evidence type="ECO:0000313" key="6">
    <source>
        <dbReference type="Proteomes" id="UP000249377"/>
    </source>
</evidence>
<protein>
    <recommendedName>
        <fullName evidence="4">HTH cro/C1-type domain-containing protein</fullName>
    </recommendedName>
</protein>
<keyword evidence="3" id="KW-0472">Membrane</keyword>
<dbReference type="SMART" id="SM00530">
    <property type="entry name" value="HTH_XRE"/>
    <property type="match status" value="1"/>
</dbReference>
<keyword evidence="1" id="KW-0238">DNA-binding</keyword>
<dbReference type="PROSITE" id="PS50943">
    <property type="entry name" value="HTH_CROC1"/>
    <property type="match status" value="1"/>
</dbReference>
<sequence length="297" mass="32786">MNIKLADRLVALRKERGFSQEELADRLGISRQAVSKWEQALSSPDLDNLVRLAQLYGLPLDELVCVDAPPAAKLPQGAVDGAGERSGESARLSVGIAPAAPPLEAENNASGREASQEPCPVPSGAELGLDPEATVKRRQPRNWSWLYIVPYPVITVLVFLILGFGWGLWHPGWVVFLTIPVYYAAVTGLAERRPNPLYYAVPVLALLVFFILGTIFHLWHPGWVVLLAIPAYYAASSGYAERRRVSDALRNAYPILAALVFFILGVCFNLWHPGWLVFVTIPIFYGMLEAFNHRASN</sequence>
<dbReference type="RefSeq" id="WP_112333147.1">
    <property type="nucleotide sequence ID" value="NZ_JADPHD010000006.1"/>
</dbReference>
<keyword evidence="3" id="KW-0812">Transmembrane</keyword>
<gene>
    <name evidence="5" type="ORF">DPQ25_10605</name>
</gene>
<proteinExistence type="predicted"/>
<evidence type="ECO:0000256" key="3">
    <source>
        <dbReference type="SAM" id="Phobius"/>
    </source>
</evidence>
<keyword evidence="3" id="KW-1133">Transmembrane helix</keyword>
<dbReference type="PANTHER" id="PTHR46558">
    <property type="entry name" value="TRACRIPTIONAL REGULATORY PROTEIN-RELATED-RELATED"/>
    <property type="match status" value="1"/>
</dbReference>
<dbReference type="AlphaFoldDB" id="A0A328UHR1"/>
<feature type="transmembrane region" description="Helical" evidence="3">
    <location>
        <begin position="172"/>
        <end position="190"/>
    </location>
</feature>
<feature type="transmembrane region" description="Helical" evidence="3">
    <location>
        <begin position="252"/>
        <end position="271"/>
    </location>
</feature>
<feature type="region of interest" description="Disordered" evidence="2">
    <location>
        <begin position="103"/>
        <end position="131"/>
    </location>
</feature>